<feature type="compositionally biased region" description="Pro residues" evidence="1">
    <location>
        <begin position="133"/>
        <end position="157"/>
    </location>
</feature>
<sequence>MSRETDSTSSGPQGRGGAAYPSGTPPYGPRPFPSLHPQDRPRPAAPEQQEPAESADTAEEPRTETTLTTRIRINIPGSRPIPPVVVRTPVEEGAAAPAPEPAPEEPAAEAAAEPEPEPEKTKETSDWFAPRKPVTPPQGTPVPQPGPAPAQPGPAAPGGPQGDGGFGGGPAAPFGGGPATPGGPVPPPAAPAAEFFGGGPGPAGGPGGDDLFSGPFASPYAEPDTGSHPAPAPEGFPPAGGAPFDDGQNARGPHDTPSGGFASPYTGSDTGQNPVHRPAPASPFGPDDFPPGVPRPADRDAGAPAGPTDSTTGTMPIPTVPELSREPVRDDLFRPQGPRTPGPGGPPPGQRLSGDTLVGGIPAVPPGESRPRSGPARPGPVPPRVAEPDAQAAPSGPAAAKKAPAKKGRSKLVLLCAAVGGVAVVAYGAGLLMNHADVPKGTTVLGTDIGNMKQDAAVQALDKSLGDRATADLTVSVDGRKESLKPSVAGLSIDVDATVQKVAHPDYNPVAVFGTLLGHKHPADPVVIVDQDKLKAALKGIEGKSGTGSDGMVKFTGGKAVAVPGKPGKGMNIDAAAAKVAAAYRQRAQSDTNPVVALPVTTVPPKVTQAELDKAVNGFGKTAMMGPVYVGAGPGHDVEFNTTLPQFLTMQATPDGKLAPHIDLKVLQSLYGNAFQGVLLQRGDGSKTPVTPQDVATALIPALSSSNPADRSVQLPNIAQ</sequence>
<dbReference type="RefSeq" id="WP_093783644.1">
    <property type="nucleotide sequence ID" value="NZ_FNIE01000003.1"/>
</dbReference>
<feature type="compositionally biased region" description="Gly residues" evidence="1">
    <location>
        <begin position="196"/>
        <end position="208"/>
    </location>
</feature>
<dbReference type="EMBL" id="FNIE01000003">
    <property type="protein sequence ID" value="SDN28647.1"/>
    <property type="molecule type" value="Genomic_DNA"/>
</dbReference>
<proteinExistence type="predicted"/>
<accession>A0A1H0A5B5</accession>
<feature type="compositionally biased region" description="Basic and acidic residues" evidence="1">
    <location>
        <begin position="323"/>
        <end position="333"/>
    </location>
</feature>
<dbReference type="STRING" id="310781.SAMN05216259_103416"/>
<feature type="region of interest" description="Disordered" evidence="1">
    <location>
        <begin position="1"/>
        <end position="405"/>
    </location>
</feature>
<evidence type="ECO:0000256" key="1">
    <source>
        <dbReference type="SAM" id="MobiDB-lite"/>
    </source>
</evidence>
<evidence type="ECO:0000313" key="3">
    <source>
        <dbReference type="Proteomes" id="UP000199341"/>
    </source>
</evidence>
<feature type="compositionally biased region" description="Pro residues" evidence="1">
    <location>
        <begin position="23"/>
        <end position="34"/>
    </location>
</feature>
<dbReference type="OrthoDB" id="9813301at2"/>
<organism evidence="2 3">
    <name type="scientific">Actinacidiphila guanduensis</name>
    <dbReference type="NCBI Taxonomy" id="310781"/>
    <lineage>
        <taxon>Bacteria</taxon>
        <taxon>Bacillati</taxon>
        <taxon>Actinomycetota</taxon>
        <taxon>Actinomycetes</taxon>
        <taxon>Kitasatosporales</taxon>
        <taxon>Streptomycetaceae</taxon>
        <taxon>Actinacidiphila</taxon>
    </lineage>
</organism>
<feature type="compositionally biased region" description="Low complexity" evidence="1">
    <location>
        <begin position="84"/>
        <end position="97"/>
    </location>
</feature>
<name>A0A1H0A5B5_9ACTN</name>
<reference evidence="2 3" key="1">
    <citation type="submission" date="2016-10" db="EMBL/GenBank/DDBJ databases">
        <authorList>
            <person name="de Groot N.N."/>
        </authorList>
    </citation>
    <scope>NUCLEOTIDE SEQUENCE [LARGE SCALE GENOMIC DNA]</scope>
    <source>
        <strain evidence="2 3">CGMCC 4.2022</strain>
    </source>
</reference>
<gene>
    <name evidence="2" type="ORF">SAMN05216259_103416</name>
</gene>
<keyword evidence="3" id="KW-1185">Reference proteome</keyword>
<feature type="compositionally biased region" description="Gly residues" evidence="1">
    <location>
        <begin position="159"/>
        <end position="180"/>
    </location>
</feature>
<feature type="compositionally biased region" description="Acidic residues" evidence="1">
    <location>
        <begin position="102"/>
        <end position="116"/>
    </location>
</feature>
<feature type="compositionally biased region" description="Low complexity" evidence="1">
    <location>
        <begin position="64"/>
        <end position="75"/>
    </location>
</feature>
<feature type="compositionally biased region" description="Low complexity" evidence="1">
    <location>
        <begin position="388"/>
        <end position="402"/>
    </location>
</feature>
<evidence type="ECO:0000313" key="2">
    <source>
        <dbReference type="EMBL" id="SDN28647.1"/>
    </source>
</evidence>
<dbReference type="Proteomes" id="UP000199341">
    <property type="component" value="Unassembled WGS sequence"/>
</dbReference>
<dbReference type="AlphaFoldDB" id="A0A1H0A5B5"/>
<feature type="compositionally biased region" description="Pro residues" evidence="1">
    <location>
        <begin position="181"/>
        <end position="190"/>
    </location>
</feature>
<protein>
    <submittedName>
        <fullName evidence="2">Putative peptidoglycan binding domain-containing protein</fullName>
    </submittedName>
</protein>
<feature type="compositionally biased region" description="Low complexity" evidence="1">
    <location>
        <begin position="237"/>
        <end position="247"/>
    </location>
</feature>
<feature type="compositionally biased region" description="Pro residues" evidence="1">
    <location>
        <begin position="280"/>
        <end position="294"/>
    </location>
</feature>
<feature type="compositionally biased region" description="Pro residues" evidence="1">
    <location>
        <begin position="338"/>
        <end position="349"/>
    </location>
</feature>